<feature type="short sequence motif" description="'KMSKS' region" evidence="10">
    <location>
        <begin position="287"/>
        <end position="291"/>
    </location>
</feature>
<comment type="similarity">
    <text evidence="2 10">Belongs to the class-I aminoacyl-tRNA synthetase family. MshC subfamily.</text>
</comment>
<comment type="catalytic activity">
    <reaction evidence="9 10">
        <text>1D-myo-inositol 2-amino-2-deoxy-alpha-D-glucopyranoside + L-cysteine + ATP = 1D-myo-inositol 2-(L-cysteinylamino)-2-deoxy-alpha-D-glucopyranoside + AMP + diphosphate + H(+)</text>
        <dbReference type="Rhea" id="RHEA:26176"/>
        <dbReference type="ChEBI" id="CHEBI:15378"/>
        <dbReference type="ChEBI" id="CHEBI:30616"/>
        <dbReference type="ChEBI" id="CHEBI:33019"/>
        <dbReference type="ChEBI" id="CHEBI:35235"/>
        <dbReference type="ChEBI" id="CHEBI:58886"/>
        <dbReference type="ChEBI" id="CHEBI:58887"/>
        <dbReference type="ChEBI" id="CHEBI:456215"/>
        <dbReference type="EC" id="6.3.1.13"/>
    </reaction>
</comment>
<evidence type="ECO:0000256" key="8">
    <source>
        <dbReference type="ARBA" id="ARBA00022840"/>
    </source>
</evidence>
<feature type="short sequence motif" description="'ERGGDP' region" evidence="10">
    <location>
        <begin position="185"/>
        <end position="190"/>
    </location>
</feature>
<keyword evidence="8 10" id="KW-0067">ATP-binding</keyword>
<feature type="binding site" evidence="10">
    <location>
        <begin position="247"/>
        <end position="249"/>
    </location>
    <ligand>
        <name>L-cysteinyl-5'-AMP</name>
        <dbReference type="ChEBI" id="CHEBI:144924"/>
    </ligand>
</feature>
<dbReference type="AlphaFoldDB" id="A0A6J4LML5"/>
<keyword evidence="4 10" id="KW-0436">Ligase</keyword>
<comment type="function">
    <text evidence="1 10">Catalyzes the ATP-dependent condensation of GlcN-Ins and L-cysteine to form L-Cys-GlcN-Ins.</text>
</comment>
<dbReference type="EC" id="6.3.1.13" evidence="10"/>
<evidence type="ECO:0000259" key="11">
    <source>
        <dbReference type="Pfam" id="PF01406"/>
    </source>
</evidence>
<dbReference type="SUPFAM" id="SSF52374">
    <property type="entry name" value="Nucleotidylyl transferase"/>
    <property type="match status" value="1"/>
</dbReference>
<dbReference type="GO" id="GO:0005524">
    <property type="term" value="F:ATP binding"/>
    <property type="evidence" value="ECO:0007669"/>
    <property type="project" value="UniProtKB-KW"/>
</dbReference>
<evidence type="ECO:0000256" key="5">
    <source>
        <dbReference type="ARBA" id="ARBA00022723"/>
    </source>
</evidence>
<evidence type="ECO:0000313" key="12">
    <source>
        <dbReference type="EMBL" id="CAA9336413.1"/>
    </source>
</evidence>
<accession>A0A6J4LML5</accession>
<evidence type="ECO:0000256" key="1">
    <source>
        <dbReference type="ARBA" id="ARBA00003679"/>
    </source>
</evidence>
<dbReference type="EMBL" id="CADCUJ010000022">
    <property type="protein sequence ID" value="CAA9336413.1"/>
    <property type="molecule type" value="Genomic_DNA"/>
</dbReference>
<comment type="subunit">
    <text evidence="3 10">Monomer.</text>
</comment>
<dbReference type="PRINTS" id="PR00983">
    <property type="entry name" value="TRNASYNTHCYS"/>
</dbReference>
<evidence type="ECO:0000256" key="9">
    <source>
        <dbReference type="ARBA" id="ARBA00048350"/>
    </source>
</evidence>
<protein>
    <recommendedName>
        <fullName evidence="10">L-cysteine:1D-myo-inositol 2-amino-2-deoxy-alpha-D-glucopyranoside ligase</fullName>
        <shortName evidence="10">L-Cys:GlcN-Ins ligase</shortName>
        <ecNumber evidence="10">6.3.1.13</ecNumber>
    </recommendedName>
    <alternativeName>
        <fullName evidence="10">Mycothiol ligase</fullName>
        <shortName evidence="10">MSH ligase</shortName>
    </alternativeName>
</protein>
<dbReference type="CDD" id="cd00672">
    <property type="entry name" value="CysRS_core"/>
    <property type="match status" value="1"/>
</dbReference>
<feature type="binding site" evidence="10">
    <location>
        <position position="254"/>
    </location>
    <ligand>
        <name>Zn(2+)</name>
        <dbReference type="ChEBI" id="CHEBI:29105"/>
    </ligand>
</feature>
<keyword evidence="6 10" id="KW-0547">Nucleotide-binding</keyword>
<feature type="binding site" evidence="10">
    <location>
        <begin position="45"/>
        <end position="48"/>
    </location>
    <ligand>
        <name>L-cysteinyl-5'-AMP</name>
        <dbReference type="ChEBI" id="CHEBI:144924"/>
    </ligand>
</feature>
<feature type="binding site" evidence="10">
    <location>
        <position position="229"/>
    </location>
    <ligand>
        <name>Zn(2+)</name>
        <dbReference type="ChEBI" id="CHEBI:29105"/>
    </ligand>
</feature>
<feature type="short sequence motif" description="'HIGH' region" evidence="10">
    <location>
        <begin position="47"/>
        <end position="57"/>
    </location>
</feature>
<dbReference type="HAMAP" id="MF_01697">
    <property type="entry name" value="MshC"/>
    <property type="match status" value="1"/>
</dbReference>
<dbReference type="Pfam" id="PF01406">
    <property type="entry name" value="tRNA-synt_1e"/>
    <property type="match status" value="1"/>
</dbReference>
<dbReference type="GO" id="GO:0004817">
    <property type="term" value="F:cysteine-tRNA ligase activity"/>
    <property type="evidence" value="ECO:0007669"/>
    <property type="project" value="TreeGrafter"/>
</dbReference>
<dbReference type="Gene3D" id="1.20.120.640">
    <property type="entry name" value="Anticodon-binding domain of a subclass of class I aminoacyl-tRNA synthetases"/>
    <property type="match status" value="1"/>
</dbReference>
<feature type="binding site" evidence="10">
    <location>
        <begin position="83"/>
        <end position="85"/>
    </location>
    <ligand>
        <name>L-cysteinyl-5'-AMP</name>
        <dbReference type="ChEBI" id="CHEBI:144924"/>
    </ligand>
</feature>
<reference evidence="12" key="1">
    <citation type="submission" date="2020-02" db="EMBL/GenBank/DDBJ databases">
        <authorList>
            <person name="Meier V. D."/>
        </authorList>
    </citation>
    <scope>NUCLEOTIDE SEQUENCE</scope>
    <source>
        <strain evidence="12">AVDCRST_MAG72</strain>
    </source>
</reference>
<dbReference type="GO" id="GO:0010125">
    <property type="term" value="P:mycothiol biosynthetic process"/>
    <property type="evidence" value="ECO:0007669"/>
    <property type="project" value="UniProtKB-UniRule"/>
</dbReference>
<dbReference type="GO" id="GO:0035446">
    <property type="term" value="F:cysteine-glucosaminylinositol ligase activity"/>
    <property type="evidence" value="ECO:0007669"/>
    <property type="project" value="UniProtKB-UniRule"/>
</dbReference>
<evidence type="ECO:0000256" key="3">
    <source>
        <dbReference type="ARBA" id="ARBA00011245"/>
    </source>
</evidence>
<dbReference type="InterPro" id="IPR017812">
    <property type="entry name" value="Mycothiol_ligase_MshC"/>
</dbReference>
<sequence length="416" mass="45499">MRAWPSPAVPRLDDLGTARTPSLFDTASGSVVATSPDGPARMYVCGITPYDATHIGHAATYVAFDLLYRAWLDAGHEVRYVQNVTDIDDPLLERARATGADWAELAERETELFRVDMQALRVLAPQGYVGAVESISTITEMIERLQRLGHAYEVDADVYFSVHADPAFGQVSGLDEPRMIDLFAERGGDPGRPGKKHPLDCLLWQAERPGEPAWDSGLGRGRPGWHVECSAIALEYLGERFDVQGGGSDLVFPHHEMTASEAQAAFDGLRFAQTYVHAGMVGYGGEKMSKSKGNLVLVSQLHDSGTDPMALRLALLRHHYRSDWNWTDADLRRAQTWLTDWRVAVRESSGSGRGAATAPVVHEVREALADDLDAPSATEAVRRWSVATNEGADRSEQGAGDVIRRLVDARLGIDLG</sequence>
<evidence type="ECO:0000256" key="2">
    <source>
        <dbReference type="ARBA" id="ARBA00007723"/>
    </source>
</evidence>
<feature type="binding site" evidence="10">
    <location>
        <position position="60"/>
    </location>
    <ligand>
        <name>L-cysteinyl-5'-AMP</name>
        <dbReference type="ChEBI" id="CHEBI:144924"/>
    </ligand>
</feature>
<dbReference type="InterPro" id="IPR032678">
    <property type="entry name" value="tRNA-synt_1_cat_dom"/>
</dbReference>
<dbReference type="FunFam" id="3.40.50.620:FF:000134">
    <property type="entry name" value="L-cysteine:1D-myo-inositol 2-amino-2-deoxy-alpha-D-glucopyranoside ligase"/>
    <property type="match status" value="1"/>
</dbReference>
<feature type="binding site" evidence="10">
    <location>
        <position position="45"/>
    </location>
    <ligand>
        <name>Zn(2+)</name>
        <dbReference type="ChEBI" id="CHEBI:29105"/>
    </ligand>
</feature>
<comment type="cofactor">
    <cofactor evidence="10">
        <name>Zn(2+)</name>
        <dbReference type="ChEBI" id="CHEBI:29105"/>
    </cofactor>
    <text evidence="10">Binds 1 zinc ion per subunit.</text>
</comment>
<feature type="binding site" evidence="10">
    <location>
        <position position="281"/>
    </location>
    <ligand>
        <name>L-cysteinyl-5'-AMP</name>
        <dbReference type="ChEBI" id="CHEBI:144924"/>
    </ligand>
</feature>
<gene>
    <name evidence="10" type="primary">mshC</name>
    <name evidence="12" type="ORF">AVDCRST_MAG72-540</name>
</gene>
<dbReference type="PANTHER" id="PTHR10890">
    <property type="entry name" value="CYSTEINYL-TRNA SYNTHETASE"/>
    <property type="match status" value="1"/>
</dbReference>
<evidence type="ECO:0000256" key="7">
    <source>
        <dbReference type="ARBA" id="ARBA00022833"/>
    </source>
</evidence>
<evidence type="ECO:0000256" key="6">
    <source>
        <dbReference type="ARBA" id="ARBA00022741"/>
    </source>
</evidence>
<evidence type="ECO:0000256" key="10">
    <source>
        <dbReference type="HAMAP-Rule" id="MF_01697"/>
    </source>
</evidence>
<proteinExistence type="inferred from homology"/>
<organism evidence="12">
    <name type="scientific">uncultured Nocardioidaceae bacterium</name>
    <dbReference type="NCBI Taxonomy" id="253824"/>
    <lineage>
        <taxon>Bacteria</taxon>
        <taxon>Bacillati</taxon>
        <taxon>Actinomycetota</taxon>
        <taxon>Actinomycetes</taxon>
        <taxon>Propionibacteriales</taxon>
        <taxon>Nocardioidaceae</taxon>
        <taxon>environmental samples</taxon>
    </lineage>
</organism>
<dbReference type="GO" id="GO:0006423">
    <property type="term" value="P:cysteinyl-tRNA aminoacylation"/>
    <property type="evidence" value="ECO:0007669"/>
    <property type="project" value="TreeGrafter"/>
</dbReference>
<dbReference type="Gene3D" id="3.40.50.620">
    <property type="entry name" value="HUPs"/>
    <property type="match status" value="1"/>
</dbReference>
<feature type="domain" description="tRNA synthetases class I catalytic" evidence="11">
    <location>
        <begin position="39"/>
        <end position="335"/>
    </location>
</feature>
<keyword evidence="5 10" id="KW-0479">Metal-binding</keyword>
<keyword evidence="7 10" id="KW-0862">Zinc</keyword>
<dbReference type="GO" id="GO:0005829">
    <property type="term" value="C:cytosol"/>
    <property type="evidence" value="ECO:0007669"/>
    <property type="project" value="TreeGrafter"/>
</dbReference>
<dbReference type="InterPro" id="IPR014729">
    <property type="entry name" value="Rossmann-like_a/b/a_fold"/>
</dbReference>
<dbReference type="NCBIfam" id="TIGR03447">
    <property type="entry name" value="mycothiol_MshC"/>
    <property type="match status" value="1"/>
</dbReference>
<dbReference type="InterPro" id="IPR024909">
    <property type="entry name" value="Cys-tRNA/MSH_ligase"/>
</dbReference>
<dbReference type="PANTHER" id="PTHR10890:SF3">
    <property type="entry name" value="CYSTEINE--TRNA LIGASE, CYTOPLASMIC"/>
    <property type="match status" value="1"/>
</dbReference>
<dbReference type="GO" id="GO:0008270">
    <property type="term" value="F:zinc ion binding"/>
    <property type="evidence" value="ECO:0007669"/>
    <property type="project" value="UniProtKB-UniRule"/>
</dbReference>
<name>A0A6J4LML5_9ACTN</name>
<evidence type="ECO:0000256" key="4">
    <source>
        <dbReference type="ARBA" id="ARBA00022598"/>
    </source>
</evidence>
<feature type="binding site" evidence="10">
    <location>
        <position position="225"/>
    </location>
    <ligand>
        <name>L-cysteinyl-5'-AMP</name>
        <dbReference type="ChEBI" id="CHEBI:144924"/>
    </ligand>
</feature>